<protein>
    <recommendedName>
        <fullName evidence="5">Type IV secretion system protein virB4</fullName>
    </recommendedName>
</protein>
<keyword evidence="2" id="KW-0547">Nucleotide-binding</keyword>
<evidence type="ECO:0000313" key="9">
    <source>
        <dbReference type="Proteomes" id="UP000551327"/>
    </source>
</evidence>
<evidence type="ECO:0000256" key="5">
    <source>
        <dbReference type="ARBA" id="ARBA00023635"/>
    </source>
</evidence>
<feature type="domain" description="CagE TrbE VirB component of type IV transporter system central" evidence="6">
    <location>
        <begin position="183"/>
        <end position="377"/>
    </location>
</feature>
<dbReference type="PANTHER" id="PTHR30121:SF12">
    <property type="entry name" value="TYPE IV SECRETION SYSTEM PROTEIN CAGE"/>
    <property type="match status" value="1"/>
</dbReference>
<dbReference type="Proteomes" id="UP000551327">
    <property type="component" value="Unassembled WGS sequence"/>
</dbReference>
<dbReference type="InterPro" id="IPR043964">
    <property type="entry name" value="P-loop_TraG"/>
</dbReference>
<dbReference type="Pfam" id="PF03135">
    <property type="entry name" value="CagE_TrbE_VirB"/>
    <property type="match status" value="1"/>
</dbReference>
<dbReference type="Gene3D" id="3.40.50.300">
    <property type="entry name" value="P-loop containing nucleotide triphosphate hydrolases"/>
    <property type="match status" value="2"/>
</dbReference>
<organism evidence="8 9">
    <name type="scientific">Novosphingobium piscinae</name>
    <dbReference type="NCBI Taxonomy" id="1507448"/>
    <lineage>
        <taxon>Bacteria</taxon>
        <taxon>Pseudomonadati</taxon>
        <taxon>Pseudomonadota</taxon>
        <taxon>Alphaproteobacteria</taxon>
        <taxon>Sphingomonadales</taxon>
        <taxon>Sphingomonadaceae</taxon>
        <taxon>Novosphingobium</taxon>
    </lineage>
</organism>
<evidence type="ECO:0000256" key="3">
    <source>
        <dbReference type="ARBA" id="ARBA00022840"/>
    </source>
</evidence>
<name>A0A7X1KQX9_9SPHN</name>
<dbReference type="RefSeq" id="WP_185680056.1">
    <property type="nucleotide sequence ID" value="NZ_JACLAX010000015.1"/>
</dbReference>
<evidence type="ECO:0000259" key="6">
    <source>
        <dbReference type="Pfam" id="PF03135"/>
    </source>
</evidence>
<dbReference type="InterPro" id="IPR004346">
    <property type="entry name" value="CagE_TrbE_VirB"/>
</dbReference>
<dbReference type="NCBIfam" id="TIGR00929">
    <property type="entry name" value="VirB4_CagE"/>
    <property type="match status" value="1"/>
</dbReference>
<dbReference type="PANTHER" id="PTHR30121">
    <property type="entry name" value="UNCHARACTERIZED PROTEIN YJGR-RELATED"/>
    <property type="match status" value="1"/>
</dbReference>
<evidence type="ECO:0000259" key="7">
    <source>
        <dbReference type="Pfam" id="PF19044"/>
    </source>
</evidence>
<dbReference type="SUPFAM" id="SSF52540">
    <property type="entry name" value="P-loop containing nucleoside triphosphate hydrolases"/>
    <property type="match status" value="1"/>
</dbReference>
<proteinExistence type="inferred from homology"/>
<keyword evidence="3" id="KW-0067">ATP-binding</keyword>
<feature type="domain" description="TraG P-loop" evidence="7">
    <location>
        <begin position="433"/>
        <end position="713"/>
    </location>
</feature>
<keyword evidence="9" id="KW-1185">Reference proteome</keyword>
<gene>
    <name evidence="8" type="ORF">H7F53_13670</name>
</gene>
<evidence type="ECO:0000313" key="8">
    <source>
        <dbReference type="EMBL" id="MBC2670199.1"/>
    </source>
</evidence>
<dbReference type="InterPro" id="IPR018145">
    <property type="entry name" value="CagE_TrbE_VirB_cntrl_dom"/>
</dbReference>
<dbReference type="InterPro" id="IPR027417">
    <property type="entry name" value="P-loop_NTPase"/>
</dbReference>
<dbReference type="EMBL" id="JACLAX010000015">
    <property type="protein sequence ID" value="MBC2670199.1"/>
    <property type="molecule type" value="Genomic_DNA"/>
</dbReference>
<accession>A0A7X1KQX9</accession>
<sequence>MSRWKGPAAWSRREGRAGDRLPYARQVDEATLALRDGSLLQMLRIAGLPFETEESAQLDHMLAVRETLLRSVLDARFVVYHHVVRRRVFIDFPAEFPDPFSAGLETVRAEQLARTPLFVNEQFLTLLRRPARGKAGWAERLSGRFGRGDGADPAMHRELEAAVANLLAGLEPYGASRMTVRQGSSEPLELLSAIYNGEWRPVSPAAGDADLGHYLPYSRVSFGLEAIETRRAGERSFAAIIGLKEYPGATRAGMLDGLLRLPYELVLAETFAPADRQIARERIDLAVRRLKSADDEALAERSQMLAARDALGAGEAAFGDHHLSVMVRTPDLAMLDGAAAAVAGTLADLGIIAVREDTNLEPAFWAQFPGNESYAVRRALVSSGNAAGFLSLHGFPLGRPTGNHWGDAVTPFETTSATPYFFNFHQGDLGHFTVIGPSGSGKTVVLNYLVAQAQKFAPRTVLFDKDRGAEIFLRAMGAPYLRLVPGVPSGLNPLALPDSAATRAFLRQWLARLLDARDAAEEATIADAVDALYEHDPAFRRLRYLRELLAGGRRPETDDLASRLAPWVNDGPQAWLFDNGDDWLACDARVIGCDMTALLEDPVLRTPALMYLFHRIDERLDGTPAMILIDEGWKALDDEVFSARLRDWLKTLRKRNAIVGFATQSAADALESRIASAIVEQTATMIFMPNSRARAEDYCQGFGLTEHELGLIRALPANSRCFLVRRANESIVVRLDLADAPGILTVLSGREATVRRLDRIRAEVGEDPRDWLPLLTGVEWDGFDEGAERDPLREAAE</sequence>
<dbReference type="GO" id="GO:0005524">
    <property type="term" value="F:ATP binding"/>
    <property type="evidence" value="ECO:0007669"/>
    <property type="project" value="UniProtKB-KW"/>
</dbReference>
<dbReference type="InterPro" id="IPR051162">
    <property type="entry name" value="T4SS_component"/>
</dbReference>
<evidence type="ECO:0000256" key="1">
    <source>
        <dbReference type="ARBA" id="ARBA00006512"/>
    </source>
</evidence>
<reference evidence="8 9" key="1">
    <citation type="submission" date="2020-08" db="EMBL/GenBank/DDBJ databases">
        <title>The genome sequence of type strain Novosphingobium piscinae KCTC 42194.</title>
        <authorList>
            <person name="Liu Y."/>
        </authorList>
    </citation>
    <scope>NUCLEOTIDE SEQUENCE [LARGE SCALE GENOMIC DNA]</scope>
    <source>
        <strain evidence="8 9">KCTC 42194</strain>
    </source>
</reference>
<keyword evidence="4" id="KW-0843">Virulence</keyword>
<comment type="similarity">
    <text evidence="1">Belongs to the TrbE/VirB4 family.</text>
</comment>
<dbReference type="Pfam" id="PF19044">
    <property type="entry name" value="P-loop_TraG"/>
    <property type="match status" value="1"/>
</dbReference>
<evidence type="ECO:0000256" key="4">
    <source>
        <dbReference type="ARBA" id="ARBA00023026"/>
    </source>
</evidence>
<comment type="caution">
    <text evidence="8">The sequence shown here is derived from an EMBL/GenBank/DDBJ whole genome shotgun (WGS) entry which is preliminary data.</text>
</comment>
<evidence type="ECO:0000256" key="2">
    <source>
        <dbReference type="ARBA" id="ARBA00022741"/>
    </source>
</evidence>
<dbReference type="AlphaFoldDB" id="A0A7X1KQX9"/>